<comment type="caution">
    <text evidence="3">The sequence shown here is derived from an EMBL/GenBank/DDBJ whole genome shotgun (WGS) entry which is preliminary data.</text>
</comment>
<organism evidence="3 4">
    <name type="scientific">Roridomyces roridus</name>
    <dbReference type="NCBI Taxonomy" id="1738132"/>
    <lineage>
        <taxon>Eukaryota</taxon>
        <taxon>Fungi</taxon>
        <taxon>Dikarya</taxon>
        <taxon>Basidiomycota</taxon>
        <taxon>Agaricomycotina</taxon>
        <taxon>Agaricomycetes</taxon>
        <taxon>Agaricomycetidae</taxon>
        <taxon>Agaricales</taxon>
        <taxon>Marasmiineae</taxon>
        <taxon>Mycenaceae</taxon>
        <taxon>Roridomyces</taxon>
    </lineage>
</organism>
<evidence type="ECO:0000313" key="3">
    <source>
        <dbReference type="EMBL" id="KAJ7641260.1"/>
    </source>
</evidence>
<feature type="compositionally biased region" description="Polar residues" evidence="1">
    <location>
        <begin position="173"/>
        <end position="195"/>
    </location>
</feature>
<evidence type="ECO:0000313" key="4">
    <source>
        <dbReference type="Proteomes" id="UP001221142"/>
    </source>
</evidence>
<reference evidence="3" key="1">
    <citation type="submission" date="2023-03" db="EMBL/GenBank/DDBJ databases">
        <title>Massive genome expansion in bonnet fungi (Mycena s.s.) driven by repeated elements and novel gene families across ecological guilds.</title>
        <authorList>
            <consortium name="Lawrence Berkeley National Laboratory"/>
            <person name="Harder C.B."/>
            <person name="Miyauchi S."/>
            <person name="Viragh M."/>
            <person name="Kuo A."/>
            <person name="Thoen E."/>
            <person name="Andreopoulos B."/>
            <person name="Lu D."/>
            <person name="Skrede I."/>
            <person name="Drula E."/>
            <person name="Henrissat B."/>
            <person name="Morin E."/>
            <person name="Kohler A."/>
            <person name="Barry K."/>
            <person name="LaButti K."/>
            <person name="Morin E."/>
            <person name="Salamov A."/>
            <person name="Lipzen A."/>
            <person name="Mereny Z."/>
            <person name="Hegedus B."/>
            <person name="Baldrian P."/>
            <person name="Stursova M."/>
            <person name="Weitz H."/>
            <person name="Taylor A."/>
            <person name="Grigoriev I.V."/>
            <person name="Nagy L.G."/>
            <person name="Martin F."/>
            <person name="Kauserud H."/>
        </authorList>
    </citation>
    <scope>NUCLEOTIDE SEQUENCE</scope>
    <source>
        <strain evidence="3">9284</strain>
    </source>
</reference>
<keyword evidence="2" id="KW-0472">Membrane</keyword>
<keyword evidence="2" id="KW-1133">Transmembrane helix</keyword>
<gene>
    <name evidence="3" type="ORF">FB45DRAFT_354235</name>
</gene>
<evidence type="ECO:0000256" key="2">
    <source>
        <dbReference type="SAM" id="Phobius"/>
    </source>
</evidence>
<feature type="compositionally biased region" description="Polar residues" evidence="1">
    <location>
        <begin position="87"/>
        <end position="97"/>
    </location>
</feature>
<feature type="region of interest" description="Disordered" evidence="1">
    <location>
        <begin position="74"/>
        <end position="98"/>
    </location>
</feature>
<dbReference type="Proteomes" id="UP001221142">
    <property type="component" value="Unassembled WGS sequence"/>
</dbReference>
<feature type="transmembrane region" description="Helical" evidence="2">
    <location>
        <begin position="103"/>
        <end position="125"/>
    </location>
</feature>
<feature type="compositionally biased region" description="Low complexity" evidence="1">
    <location>
        <begin position="74"/>
        <end position="86"/>
    </location>
</feature>
<keyword evidence="2" id="KW-0812">Transmembrane</keyword>
<evidence type="ECO:0008006" key="5">
    <source>
        <dbReference type="Google" id="ProtNLM"/>
    </source>
</evidence>
<proteinExistence type="predicted"/>
<dbReference type="EMBL" id="JARKIF010000004">
    <property type="protein sequence ID" value="KAJ7641260.1"/>
    <property type="molecule type" value="Genomic_DNA"/>
</dbReference>
<dbReference type="AlphaFoldDB" id="A0AAD7C796"/>
<evidence type="ECO:0000256" key="1">
    <source>
        <dbReference type="SAM" id="MobiDB-lite"/>
    </source>
</evidence>
<keyword evidence="4" id="KW-1185">Reference proteome</keyword>
<name>A0AAD7C796_9AGAR</name>
<accession>A0AAD7C796</accession>
<feature type="region of interest" description="Disordered" evidence="1">
    <location>
        <begin position="171"/>
        <end position="195"/>
    </location>
</feature>
<protein>
    <recommendedName>
        <fullName evidence="5">Mid2 domain-containing protein</fullName>
    </recommendedName>
</protein>
<sequence length="195" mass="20611">MSRFHFDSRVDFFFSSSGDPPQSSPIAQTPNSVVTVGHQSTSSLVSSIIQSAASSSITGSTITFSGNIQAATSSTASQSSPSASATLINTVPPSSKGHSAGKIAGVVVGILIAVGVLLLAAFIVYRRRRRRRPAVSRPTPFPAEQPEAAGKEIQDLVEQLRAFEERFTRLEATRSSSSNVRRTATNVTSPPTYAE</sequence>